<organism evidence="1">
    <name type="scientific">Oikopleura dioica</name>
    <name type="common">Tunicate</name>
    <dbReference type="NCBI Taxonomy" id="34765"/>
    <lineage>
        <taxon>Eukaryota</taxon>
        <taxon>Metazoa</taxon>
        <taxon>Chordata</taxon>
        <taxon>Tunicata</taxon>
        <taxon>Appendicularia</taxon>
        <taxon>Copelata</taxon>
        <taxon>Oikopleuridae</taxon>
        <taxon>Oikopleura</taxon>
    </lineage>
</organism>
<dbReference type="Proteomes" id="UP000001307">
    <property type="component" value="Unassembled WGS sequence"/>
</dbReference>
<name>E4X4L7_OIKDI</name>
<keyword evidence="2" id="KW-1185">Reference proteome</keyword>
<dbReference type="EMBL" id="FN653024">
    <property type="protein sequence ID" value="CBY24007.1"/>
    <property type="molecule type" value="Genomic_DNA"/>
</dbReference>
<proteinExistence type="predicted"/>
<accession>E4X4L7</accession>
<reference evidence="1" key="1">
    <citation type="journal article" date="2010" name="Science">
        <title>Plasticity of animal genome architecture unmasked by rapid evolution of a pelagic tunicate.</title>
        <authorList>
            <person name="Denoeud F."/>
            <person name="Henriet S."/>
            <person name="Mungpakdee S."/>
            <person name="Aury J.M."/>
            <person name="Da Silva C."/>
            <person name="Brinkmann H."/>
            <person name="Mikhaleva J."/>
            <person name="Olsen L.C."/>
            <person name="Jubin C."/>
            <person name="Canestro C."/>
            <person name="Bouquet J.M."/>
            <person name="Danks G."/>
            <person name="Poulain J."/>
            <person name="Campsteijn C."/>
            <person name="Adamski M."/>
            <person name="Cross I."/>
            <person name="Yadetie F."/>
            <person name="Muffato M."/>
            <person name="Louis A."/>
            <person name="Butcher S."/>
            <person name="Tsagkogeorga G."/>
            <person name="Konrad A."/>
            <person name="Singh S."/>
            <person name="Jensen M.F."/>
            <person name="Cong E.H."/>
            <person name="Eikeseth-Otteraa H."/>
            <person name="Noel B."/>
            <person name="Anthouard V."/>
            <person name="Porcel B.M."/>
            <person name="Kachouri-Lafond R."/>
            <person name="Nishino A."/>
            <person name="Ugolini M."/>
            <person name="Chourrout P."/>
            <person name="Nishida H."/>
            <person name="Aasland R."/>
            <person name="Huzurbazar S."/>
            <person name="Westhof E."/>
            <person name="Delsuc F."/>
            <person name="Lehrach H."/>
            <person name="Reinhardt R."/>
            <person name="Weissenbach J."/>
            <person name="Roy S.W."/>
            <person name="Artiguenave F."/>
            <person name="Postlethwait J.H."/>
            <person name="Manak J.R."/>
            <person name="Thompson E.M."/>
            <person name="Jaillon O."/>
            <person name="Du Pasquier L."/>
            <person name="Boudinot P."/>
            <person name="Liberles D.A."/>
            <person name="Volff J.N."/>
            <person name="Philippe H."/>
            <person name="Lenhard B."/>
            <person name="Roest Crollius H."/>
            <person name="Wincker P."/>
            <person name="Chourrout D."/>
        </authorList>
    </citation>
    <scope>NUCLEOTIDE SEQUENCE [LARGE SCALE GENOMIC DNA]</scope>
</reference>
<gene>
    <name evidence="1" type="ORF">GSOID_T00001346001</name>
</gene>
<sequence length="646" mass="75204">MLRWRCPCKKILQRCNSNILPADELPKPAVVVERDVPIEALRNLPKLEPLYSVDSGLSAEDYDSNGERKLLFPEELTLEISSRWSLATPSFPYEPLPESTWELYRRPETGPERKLSIYEKHRAKLVSERIDLEFNDFAAHLSEEKALSQKIRAVGATTYGKIPGVKKQWLHLKSPAIRPLPSGYFNYDKKKTESLVEQGLFRLVGFEHLHKIIDSPKLSADENLETSLVSTTTIEEKYVALKRNLEENFIREAPFYTRSDVFDRFADLEYKQFITSLQENLAKVIGRPLEDIMALQNIILDRCHLNHIDINSIFMKNWELHDLLEILNPEMITVTLDALKNETGITFGNDLGNVLMNCPEYITLSPKIIRDRRESFIGWDFDGHVLGDIIRFCPEAFLESDYDKMEAKIQYLAMRCNCPRDTMAELGLLGLPIEEISAKYEFCYRRGVISRPSKKERRLEMKKNKGKYFQEFHDEKKRDAISRIFASSHEEFLEFSEASARDFEIWIKAWHAELESLDGLAENSVHSLLGMKIPFVINRETINRIKHQGQVRASWGVESLVNSRGAAQPVWEVHEDEYDMSTENELYRELKNYGNENFNDFGEEKKEVVESDLDSQRWGKPYIKIDYETALDLYYNKKYLDETEYS</sequence>
<dbReference type="InParanoid" id="E4X4L7"/>
<dbReference type="AlphaFoldDB" id="E4X4L7"/>
<protein>
    <submittedName>
        <fullName evidence="1">Uncharacterized protein</fullName>
    </submittedName>
</protein>
<evidence type="ECO:0000313" key="1">
    <source>
        <dbReference type="EMBL" id="CBY24007.1"/>
    </source>
</evidence>
<dbReference type="Gene3D" id="1.25.70.10">
    <property type="entry name" value="Transcription termination factor 3, mitochondrial"/>
    <property type="match status" value="1"/>
</dbReference>
<evidence type="ECO:0000313" key="2">
    <source>
        <dbReference type="Proteomes" id="UP000001307"/>
    </source>
</evidence>
<dbReference type="InterPro" id="IPR038538">
    <property type="entry name" value="MTERF_sf"/>
</dbReference>